<dbReference type="EMBL" id="CAJZBQ010000008">
    <property type="protein sequence ID" value="CAG9312612.1"/>
    <property type="molecule type" value="Genomic_DNA"/>
</dbReference>
<proteinExistence type="predicted"/>
<dbReference type="Proteomes" id="UP001162131">
    <property type="component" value="Unassembled WGS sequence"/>
</dbReference>
<protein>
    <submittedName>
        <fullName evidence="1">Uncharacterized protein</fullName>
    </submittedName>
</protein>
<evidence type="ECO:0000313" key="1">
    <source>
        <dbReference type="EMBL" id="CAG9312612.1"/>
    </source>
</evidence>
<sequence length="70" mass="8108">MWESNWINEDEIHLINDCFLHEDERTMGLEKNGGLEGVGDQKKIHATWGCAICGEICYWMKGEHAEDLKE</sequence>
<keyword evidence="2" id="KW-1185">Reference proteome</keyword>
<accession>A0AAU9IGL0</accession>
<gene>
    <name evidence="1" type="ORF">BSTOLATCC_MIC7141</name>
</gene>
<comment type="caution">
    <text evidence="1">The sequence shown here is derived from an EMBL/GenBank/DDBJ whole genome shotgun (WGS) entry which is preliminary data.</text>
</comment>
<dbReference type="AlphaFoldDB" id="A0AAU9IGL0"/>
<name>A0AAU9IGL0_9CILI</name>
<evidence type="ECO:0000313" key="2">
    <source>
        <dbReference type="Proteomes" id="UP001162131"/>
    </source>
</evidence>
<organism evidence="1 2">
    <name type="scientific">Blepharisma stoltei</name>
    <dbReference type="NCBI Taxonomy" id="1481888"/>
    <lineage>
        <taxon>Eukaryota</taxon>
        <taxon>Sar</taxon>
        <taxon>Alveolata</taxon>
        <taxon>Ciliophora</taxon>
        <taxon>Postciliodesmatophora</taxon>
        <taxon>Heterotrichea</taxon>
        <taxon>Heterotrichida</taxon>
        <taxon>Blepharismidae</taxon>
        <taxon>Blepharisma</taxon>
    </lineage>
</organism>
<reference evidence="1" key="1">
    <citation type="submission" date="2021-09" db="EMBL/GenBank/DDBJ databases">
        <authorList>
            <consortium name="AG Swart"/>
            <person name="Singh M."/>
            <person name="Singh A."/>
            <person name="Seah K."/>
            <person name="Emmerich C."/>
        </authorList>
    </citation>
    <scope>NUCLEOTIDE SEQUENCE</scope>
    <source>
        <strain evidence="1">ATCC30299</strain>
    </source>
</reference>